<dbReference type="AlphaFoldDB" id="A0A2A2TBG3"/>
<evidence type="ECO:0000313" key="1">
    <source>
        <dbReference type="EMBL" id="PAX47907.1"/>
    </source>
</evidence>
<dbReference type="Proteomes" id="UP000218238">
    <property type="component" value="Unassembled WGS sequence"/>
</dbReference>
<dbReference type="EMBL" id="NTFS01000572">
    <property type="protein sequence ID" value="PAX47907.1"/>
    <property type="molecule type" value="Genomic_DNA"/>
</dbReference>
<comment type="caution">
    <text evidence="1">The sequence shown here is derived from an EMBL/GenBank/DDBJ whole genome shotgun (WGS) entry which is preliminary data.</text>
</comment>
<keyword evidence="2" id="KW-1185">Reference proteome</keyword>
<accession>A0A2A2TBG3</accession>
<organism evidence="1 2">
    <name type="scientific">Brunnivagina elsteri CCALA 953</name>
    <dbReference type="NCBI Taxonomy" id="987040"/>
    <lineage>
        <taxon>Bacteria</taxon>
        <taxon>Bacillati</taxon>
        <taxon>Cyanobacteriota</taxon>
        <taxon>Cyanophyceae</taxon>
        <taxon>Nostocales</taxon>
        <taxon>Calotrichaceae</taxon>
        <taxon>Brunnivagina</taxon>
    </lineage>
</organism>
<name>A0A2A2TBG3_9CYAN</name>
<gene>
    <name evidence="1" type="ORF">CK510_28515</name>
</gene>
<dbReference type="RefSeq" id="WP_211293337.1">
    <property type="nucleotide sequence ID" value="NZ_NTFS01000572.1"/>
</dbReference>
<feature type="non-terminal residue" evidence="1">
    <location>
        <position position="1"/>
    </location>
</feature>
<reference evidence="1 2" key="1">
    <citation type="submission" date="2017-08" db="EMBL/GenBank/DDBJ databases">
        <title>Draft genome sequence of filamentous cyanobacterium Calothrix elsteri CCALA 953.</title>
        <authorList>
            <person name="Gagunashvili A.N."/>
            <person name="Elster J."/>
            <person name="Andresson O.S."/>
        </authorList>
    </citation>
    <scope>NUCLEOTIDE SEQUENCE [LARGE SCALE GENOMIC DNA]</scope>
    <source>
        <strain evidence="1 2">CCALA 953</strain>
    </source>
</reference>
<evidence type="ECO:0000313" key="2">
    <source>
        <dbReference type="Proteomes" id="UP000218238"/>
    </source>
</evidence>
<protein>
    <submittedName>
        <fullName evidence="1">Uncharacterized protein</fullName>
    </submittedName>
</protein>
<proteinExistence type="predicted"/>
<sequence>FAIIREKQIGAHHLFEEYQSNFDYYHANFQNRSESNLPESIVQSETEIRLERGRITDFVIYEVLVQPPENTNNINIGEELGILIYLKRIQAAGEGYFLEISQNEATGNELNIILKAPGFQLNGDNTASIPLDPNTTQETQTATFRLTALRPGNATITAELYRGDTFETKLETQIQVADIDEATFTPQSITIQSRPVPQADFILRIQTIGDATNSTCKFQYQLRSFRLASVFPGNNIYTSNVISTIWLEQVRGLLTKTLENISGSLPQEGKLHLVSLGRYLFNNLFPTELQSDIRSLIPQNSIFTLLILSDQDVSIPWELLHDGQSFLSDRFIIGRWLQELSDTRPYEFPVGAVNVAHYANVEQPELWASLLEIPGAPPPQLLPEGLLHDSTGTMRGLHLIRYSQPADAATRRDAPVRLDNSNDAEEIETKIRPSKLNLRRNRPFVTLGYVKTDITELAELEKTWASAFIRAGCSGFAGSLWAVEPAVEAAFISSFYNQLWTGASLGEAFYTSRQLARAVAPNSLDWLAYVLFGDPMARPYLPVEGKGYAVVEPIGRDIDEPMSVDVPLRFRLSLRRTPPVWHEDRVMEVAEDLRFENLQVHVNAAGLEVTPDSTINMNLAPTGNYLGWFTLTAPPEMAGDSVFVEVYFMDGEEPIDNLIFSLDIANEGGGEA</sequence>